<comment type="caution">
    <text evidence="2">The sequence shown here is derived from an EMBL/GenBank/DDBJ whole genome shotgun (WGS) entry which is preliminary data.</text>
</comment>
<dbReference type="RefSeq" id="WP_163286047.1">
    <property type="nucleotide sequence ID" value="NZ_JAAGVY010000030.1"/>
</dbReference>
<evidence type="ECO:0000313" key="2">
    <source>
        <dbReference type="EMBL" id="NEN24654.1"/>
    </source>
</evidence>
<reference evidence="2 3" key="1">
    <citation type="submission" date="2020-02" db="EMBL/GenBank/DDBJ databases">
        <title>Out from the shadows clarifying the taxonomy of the family Cryomorphaceae and related taxa by utilizing the GTDB taxonomic framework.</title>
        <authorList>
            <person name="Bowman J.P."/>
        </authorList>
    </citation>
    <scope>NUCLEOTIDE SEQUENCE [LARGE SCALE GENOMIC DNA]</scope>
    <source>
        <strain evidence="2 3">QSSC 1-22</strain>
    </source>
</reference>
<dbReference type="InterPro" id="IPR036515">
    <property type="entry name" value="Transposase_17_sf"/>
</dbReference>
<dbReference type="SMART" id="SM01321">
    <property type="entry name" value="Y1_Tnp"/>
    <property type="match status" value="1"/>
</dbReference>
<name>A0A7K3WT35_9FLAO</name>
<evidence type="ECO:0000259" key="1">
    <source>
        <dbReference type="SMART" id="SM01321"/>
    </source>
</evidence>
<dbReference type="InterPro" id="IPR052715">
    <property type="entry name" value="RAYT_transposase"/>
</dbReference>
<dbReference type="GO" id="GO:0004803">
    <property type="term" value="F:transposase activity"/>
    <property type="evidence" value="ECO:0007669"/>
    <property type="project" value="InterPro"/>
</dbReference>
<dbReference type="Proteomes" id="UP000486602">
    <property type="component" value="Unassembled WGS sequence"/>
</dbReference>
<dbReference type="Gene3D" id="3.30.70.1290">
    <property type="entry name" value="Transposase IS200-like"/>
    <property type="match status" value="1"/>
</dbReference>
<dbReference type="AlphaFoldDB" id="A0A7K3WT35"/>
<proteinExistence type="predicted"/>
<dbReference type="EMBL" id="JAAGVY010000030">
    <property type="protein sequence ID" value="NEN24654.1"/>
    <property type="molecule type" value="Genomic_DNA"/>
</dbReference>
<dbReference type="PANTHER" id="PTHR36966:SF1">
    <property type="entry name" value="REP-ASSOCIATED TYROSINE TRANSPOSASE"/>
    <property type="match status" value="1"/>
</dbReference>
<evidence type="ECO:0000313" key="3">
    <source>
        <dbReference type="Proteomes" id="UP000486602"/>
    </source>
</evidence>
<gene>
    <name evidence="2" type="ORF">G3O08_14195</name>
</gene>
<dbReference type="SUPFAM" id="SSF143422">
    <property type="entry name" value="Transposase IS200-like"/>
    <property type="match status" value="1"/>
</dbReference>
<accession>A0A7K3WT35</accession>
<dbReference type="PANTHER" id="PTHR36966">
    <property type="entry name" value="REP-ASSOCIATED TYROSINE TRANSPOSASE"/>
    <property type="match status" value="1"/>
</dbReference>
<protein>
    <recommendedName>
        <fullName evidence="1">Transposase IS200-like domain-containing protein</fullName>
    </recommendedName>
</protein>
<sequence length="230" mass="26898">MTLFNGKYRIESTRMKYWNYNWAASYFVTICTHNRDHFFGEIKDHEMITNPIGDMVNIEWLKTLELRPDMNLMLGDYQVMPNHFHGIVVIDPNKYNSRKTGYDGYDDPNGNDGEHDDVGNCTERRDAMLRVSPSTPDNPNDKTIIIDNAENYNPSNKKTAQNQFGPQKKNLGSILRGFKSAVTGFAHTIDPSFKWQPKFHDHVIRDQGQYDGISYYIRNNPKNWKEDRFY</sequence>
<dbReference type="GO" id="GO:0043565">
    <property type="term" value="F:sequence-specific DNA binding"/>
    <property type="evidence" value="ECO:0007669"/>
    <property type="project" value="TreeGrafter"/>
</dbReference>
<organism evidence="2 3">
    <name type="scientific">Cryomorpha ignava</name>
    <dbReference type="NCBI Taxonomy" id="101383"/>
    <lineage>
        <taxon>Bacteria</taxon>
        <taxon>Pseudomonadati</taxon>
        <taxon>Bacteroidota</taxon>
        <taxon>Flavobacteriia</taxon>
        <taxon>Flavobacteriales</taxon>
        <taxon>Cryomorphaceae</taxon>
        <taxon>Cryomorpha</taxon>
    </lineage>
</organism>
<keyword evidence="3" id="KW-1185">Reference proteome</keyword>
<feature type="domain" description="Transposase IS200-like" evidence="1">
    <location>
        <begin position="21"/>
        <end position="220"/>
    </location>
</feature>
<dbReference type="GO" id="GO:0006313">
    <property type="term" value="P:DNA transposition"/>
    <property type="evidence" value="ECO:0007669"/>
    <property type="project" value="InterPro"/>
</dbReference>
<dbReference type="InterPro" id="IPR002686">
    <property type="entry name" value="Transposase_17"/>
</dbReference>